<evidence type="ECO:0000256" key="2">
    <source>
        <dbReference type="ARBA" id="ARBA00022723"/>
    </source>
</evidence>
<evidence type="ECO:0000256" key="4">
    <source>
        <dbReference type="ARBA" id="ARBA00023004"/>
    </source>
</evidence>
<evidence type="ECO:0000256" key="5">
    <source>
        <dbReference type="SAM" id="Phobius"/>
    </source>
</evidence>
<dbReference type="Pfam" id="PF00067">
    <property type="entry name" value="p450"/>
    <property type="match status" value="1"/>
</dbReference>
<dbReference type="Gene3D" id="1.10.630.10">
    <property type="entry name" value="Cytochrome P450"/>
    <property type="match status" value="1"/>
</dbReference>
<organism evidence="6 7">
    <name type="scientific">Phyllosticta citriasiana</name>
    <dbReference type="NCBI Taxonomy" id="595635"/>
    <lineage>
        <taxon>Eukaryota</taxon>
        <taxon>Fungi</taxon>
        <taxon>Dikarya</taxon>
        <taxon>Ascomycota</taxon>
        <taxon>Pezizomycotina</taxon>
        <taxon>Dothideomycetes</taxon>
        <taxon>Dothideomycetes incertae sedis</taxon>
        <taxon>Botryosphaeriales</taxon>
        <taxon>Phyllostictaceae</taxon>
        <taxon>Phyllosticta</taxon>
    </lineage>
</organism>
<sequence length="547" mass="61025">MDSIGSSVGPLETLISHYQPILLILGVVGLGYLLFQAAFATDVPHIKGIPEPKGAIPFYGHLKSLGDDHPTTLQNFSVDNAWPLVQVKFGNRRVIVLNTFEAAQHFIIRNSSATIDRPLFWTFHKFVSNTQGATIGTSPWDTSCKRKRTAIGSYMTRPAIQRNAPLIDIEALGLVEGIFQASLDKDGKTSSEVDPRLLFQRASLNFVLMLCYAARFPDIDDPLLHEILATGKTVSTFRSTNNNMQDYVPLLRYLPNSRTKMAKEITKKRDVWLEALLNRVRKAVASGKPVSCIAESLLKEKGSEKLTEAEIRSINVGLVSGGSDTIATTGLGGLGFLASKEGQVIQQKAYDEIMKVYATAEEAWQNCVLEENVEYVVALVREMLRYYCAIQMLPPRKTCKPFEWQGAQVPAGCTVYMNAQAINHDKTAYGPDAHVFRPERWLDASSPFQVGLPYHYSYGAGSRACTAVALSNRILYCYFVRLIVSFRFTASEATPPTLDYIEFNENPQGATVIPKTYKVKIEERRPREELAKNFENSRETTSHLTFT</sequence>
<dbReference type="PRINTS" id="PR00463">
    <property type="entry name" value="EP450I"/>
</dbReference>
<keyword evidence="2" id="KW-0479">Metal-binding</keyword>
<reference evidence="6 7" key="1">
    <citation type="submission" date="2024-04" db="EMBL/GenBank/DDBJ databases">
        <title>Phyllosticta paracitricarpa is synonymous to the EU quarantine fungus P. citricarpa based on phylogenomic analyses.</title>
        <authorList>
            <consortium name="Lawrence Berkeley National Laboratory"/>
            <person name="Van Ingen-Buijs V.A."/>
            <person name="Van Westerhoven A.C."/>
            <person name="Haridas S."/>
            <person name="Skiadas P."/>
            <person name="Martin F."/>
            <person name="Groenewald J.Z."/>
            <person name="Crous P.W."/>
            <person name="Seidl M.F."/>
        </authorList>
    </citation>
    <scope>NUCLEOTIDE SEQUENCE [LARGE SCALE GENOMIC DNA]</scope>
    <source>
        <strain evidence="6 7">CBS 123371</strain>
    </source>
</reference>
<evidence type="ECO:0000256" key="1">
    <source>
        <dbReference type="ARBA" id="ARBA00010617"/>
    </source>
</evidence>
<dbReference type="InterPro" id="IPR050364">
    <property type="entry name" value="Cytochrome_P450_fung"/>
</dbReference>
<evidence type="ECO:0000256" key="3">
    <source>
        <dbReference type="ARBA" id="ARBA00023002"/>
    </source>
</evidence>
<gene>
    <name evidence="6" type="ORF">IWZ03DRAFT_135132</name>
</gene>
<evidence type="ECO:0000313" key="6">
    <source>
        <dbReference type="EMBL" id="KAK7520342.1"/>
    </source>
</evidence>
<accession>A0ABR1KSE6</accession>
<keyword evidence="4" id="KW-0408">Iron</keyword>
<proteinExistence type="inferred from homology"/>
<evidence type="ECO:0000313" key="7">
    <source>
        <dbReference type="Proteomes" id="UP001363622"/>
    </source>
</evidence>
<keyword evidence="3" id="KW-0560">Oxidoreductase</keyword>
<dbReference type="PANTHER" id="PTHR46300">
    <property type="entry name" value="P450, PUTATIVE (EUROFUNG)-RELATED-RELATED"/>
    <property type="match status" value="1"/>
</dbReference>
<dbReference type="PANTHER" id="PTHR46300:SF9">
    <property type="entry name" value="P450, PUTATIVE-RELATED"/>
    <property type="match status" value="1"/>
</dbReference>
<name>A0ABR1KSE6_9PEZI</name>
<dbReference type="SUPFAM" id="SSF48264">
    <property type="entry name" value="Cytochrome P450"/>
    <property type="match status" value="1"/>
</dbReference>
<keyword evidence="5" id="KW-0812">Transmembrane</keyword>
<dbReference type="InterPro" id="IPR036396">
    <property type="entry name" value="Cyt_P450_sf"/>
</dbReference>
<dbReference type="EMBL" id="JBBPHU010000003">
    <property type="protein sequence ID" value="KAK7520342.1"/>
    <property type="molecule type" value="Genomic_DNA"/>
</dbReference>
<dbReference type="InterPro" id="IPR002401">
    <property type="entry name" value="Cyt_P450_E_grp-I"/>
</dbReference>
<keyword evidence="5" id="KW-0472">Membrane</keyword>
<protein>
    <submittedName>
        <fullName evidence="6">Phenylacetate 2-hydroxylase</fullName>
    </submittedName>
</protein>
<comment type="similarity">
    <text evidence="1">Belongs to the cytochrome P450 family.</text>
</comment>
<keyword evidence="5" id="KW-1133">Transmembrane helix</keyword>
<dbReference type="Proteomes" id="UP001363622">
    <property type="component" value="Unassembled WGS sequence"/>
</dbReference>
<dbReference type="InterPro" id="IPR001128">
    <property type="entry name" value="Cyt_P450"/>
</dbReference>
<keyword evidence="7" id="KW-1185">Reference proteome</keyword>
<comment type="caution">
    <text evidence="6">The sequence shown here is derived from an EMBL/GenBank/DDBJ whole genome shotgun (WGS) entry which is preliminary data.</text>
</comment>
<feature type="transmembrane region" description="Helical" evidence="5">
    <location>
        <begin position="21"/>
        <end position="39"/>
    </location>
</feature>